<feature type="region of interest" description="Disordered" evidence="1">
    <location>
        <begin position="104"/>
        <end position="147"/>
    </location>
</feature>
<dbReference type="EMBL" id="JANAVB010011307">
    <property type="protein sequence ID" value="KAJ6837677.1"/>
    <property type="molecule type" value="Genomic_DNA"/>
</dbReference>
<comment type="caution">
    <text evidence="2">The sequence shown here is derived from an EMBL/GenBank/DDBJ whole genome shotgun (WGS) entry which is preliminary data.</text>
</comment>
<dbReference type="AlphaFoldDB" id="A0AAX6F650"/>
<protein>
    <submittedName>
        <fullName evidence="2">Uncharacterized protein</fullName>
    </submittedName>
</protein>
<dbReference type="Proteomes" id="UP001140949">
    <property type="component" value="Unassembled WGS sequence"/>
</dbReference>
<keyword evidence="4" id="KW-1185">Reference proteome</keyword>
<sequence>MAALVVVEASAARGGGHRRRSKWRQGARQSGAPQIGVAVARHHRGRGCSGMAGRRDRGPERDAAHELDAGEARHLREMKKMEGVSIEARALLVVVYRRRAAEVDLEGGAGRGSSRQGPPPGRYTETRSPVRALGSHRTGPRRSSERCRLRTAAAMAWYSMSR</sequence>
<evidence type="ECO:0000313" key="3">
    <source>
        <dbReference type="EMBL" id="KAJ6837677.1"/>
    </source>
</evidence>
<reference evidence="2" key="2">
    <citation type="submission" date="2023-04" db="EMBL/GenBank/DDBJ databases">
        <authorList>
            <person name="Bruccoleri R.E."/>
            <person name="Oakeley E.J."/>
            <person name="Faust A.-M."/>
            <person name="Dessus-Babus S."/>
            <person name="Altorfer M."/>
            <person name="Burckhardt D."/>
            <person name="Oertli M."/>
            <person name="Naumann U."/>
            <person name="Petersen F."/>
            <person name="Wong J."/>
        </authorList>
    </citation>
    <scope>NUCLEOTIDE SEQUENCE</scope>
    <source>
        <strain evidence="2">GSM-AAB239-AS_SAM_17_03QT</strain>
        <tissue evidence="2">Leaf</tissue>
    </source>
</reference>
<gene>
    <name evidence="3" type="ORF">M6B38_122445</name>
    <name evidence="2" type="ORF">M6B38_153030</name>
</gene>
<evidence type="ECO:0000256" key="1">
    <source>
        <dbReference type="SAM" id="MobiDB-lite"/>
    </source>
</evidence>
<reference evidence="2" key="1">
    <citation type="journal article" date="2023" name="GigaByte">
        <title>Genome assembly of the bearded iris, Iris pallida Lam.</title>
        <authorList>
            <person name="Bruccoleri R.E."/>
            <person name="Oakeley E.J."/>
            <person name="Faust A.M.E."/>
            <person name="Altorfer M."/>
            <person name="Dessus-Babus S."/>
            <person name="Burckhardt D."/>
            <person name="Oertli M."/>
            <person name="Naumann U."/>
            <person name="Petersen F."/>
            <person name="Wong J."/>
        </authorList>
    </citation>
    <scope>NUCLEOTIDE SEQUENCE</scope>
    <source>
        <strain evidence="2">GSM-AAB239-AS_SAM_17_03QT</strain>
    </source>
</reference>
<proteinExistence type="predicted"/>
<feature type="compositionally biased region" description="Basic and acidic residues" evidence="1">
    <location>
        <begin position="53"/>
        <end position="63"/>
    </location>
</feature>
<evidence type="ECO:0000313" key="2">
    <source>
        <dbReference type="EMBL" id="KAJ6811511.1"/>
    </source>
</evidence>
<feature type="region of interest" description="Disordered" evidence="1">
    <location>
        <begin position="11"/>
        <end position="63"/>
    </location>
</feature>
<evidence type="ECO:0000313" key="4">
    <source>
        <dbReference type="Proteomes" id="UP001140949"/>
    </source>
</evidence>
<name>A0AAX6F650_IRIPA</name>
<feature type="compositionally biased region" description="Basic residues" evidence="1">
    <location>
        <begin position="15"/>
        <end position="25"/>
    </location>
</feature>
<accession>A0AAX6F650</accession>
<dbReference type="EMBL" id="JANAVB010031617">
    <property type="protein sequence ID" value="KAJ6811511.1"/>
    <property type="molecule type" value="Genomic_DNA"/>
</dbReference>
<organism evidence="2 4">
    <name type="scientific">Iris pallida</name>
    <name type="common">Sweet iris</name>
    <dbReference type="NCBI Taxonomy" id="29817"/>
    <lineage>
        <taxon>Eukaryota</taxon>
        <taxon>Viridiplantae</taxon>
        <taxon>Streptophyta</taxon>
        <taxon>Embryophyta</taxon>
        <taxon>Tracheophyta</taxon>
        <taxon>Spermatophyta</taxon>
        <taxon>Magnoliopsida</taxon>
        <taxon>Liliopsida</taxon>
        <taxon>Asparagales</taxon>
        <taxon>Iridaceae</taxon>
        <taxon>Iridoideae</taxon>
        <taxon>Irideae</taxon>
        <taxon>Iris</taxon>
    </lineage>
</organism>